<evidence type="ECO:0000259" key="2">
    <source>
        <dbReference type="Pfam" id="PF07715"/>
    </source>
</evidence>
<dbReference type="InterPro" id="IPR023997">
    <property type="entry name" value="TonB-dep_OMP_SusC/RagA_CS"/>
</dbReference>
<dbReference type="RefSeq" id="WP_341836683.1">
    <property type="nucleotide sequence ID" value="NZ_CP149822.1"/>
</dbReference>
<dbReference type="PROSITE" id="PS52016">
    <property type="entry name" value="TONB_DEPENDENT_REC_3"/>
    <property type="match status" value="1"/>
</dbReference>
<dbReference type="Gene3D" id="2.170.130.10">
    <property type="entry name" value="TonB-dependent receptor, plug domain"/>
    <property type="match status" value="1"/>
</dbReference>
<keyword evidence="1" id="KW-0812">Transmembrane</keyword>
<protein>
    <submittedName>
        <fullName evidence="3">TonB-dependent receptor</fullName>
    </submittedName>
</protein>
<name>A0ABZ2YSM0_9BACT</name>
<evidence type="ECO:0000313" key="4">
    <source>
        <dbReference type="Proteomes" id="UP001485459"/>
    </source>
</evidence>
<comment type="similarity">
    <text evidence="1">Belongs to the TonB-dependent receptor family.</text>
</comment>
<organism evidence="3 4">
    <name type="scientific">Chitinophaga pollutisoli</name>
    <dbReference type="NCBI Taxonomy" id="3133966"/>
    <lineage>
        <taxon>Bacteria</taxon>
        <taxon>Pseudomonadati</taxon>
        <taxon>Bacteroidota</taxon>
        <taxon>Chitinophagia</taxon>
        <taxon>Chitinophagales</taxon>
        <taxon>Chitinophagaceae</taxon>
        <taxon>Chitinophaga</taxon>
    </lineage>
</organism>
<dbReference type="InterPro" id="IPR039426">
    <property type="entry name" value="TonB-dep_rcpt-like"/>
</dbReference>
<dbReference type="InterPro" id="IPR023996">
    <property type="entry name" value="TonB-dep_OMP_SusC/RagA"/>
</dbReference>
<dbReference type="InterPro" id="IPR012910">
    <property type="entry name" value="Plug_dom"/>
</dbReference>
<dbReference type="SUPFAM" id="SSF56935">
    <property type="entry name" value="Porins"/>
    <property type="match status" value="1"/>
</dbReference>
<keyword evidence="1" id="KW-0813">Transport</keyword>
<dbReference type="InterPro" id="IPR008969">
    <property type="entry name" value="CarboxyPept-like_regulatory"/>
</dbReference>
<comment type="subcellular location">
    <subcellularLocation>
        <location evidence="1">Cell outer membrane</location>
        <topology evidence="1">Multi-pass membrane protein</topology>
    </subcellularLocation>
</comment>
<feature type="domain" description="TonB-dependent receptor plug" evidence="2">
    <location>
        <begin position="133"/>
        <end position="238"/>
    </location>
</feature>
<dbReference type="Proteomes" id="UP001485459">
    <property type="component" value="Chromosome"/>
</dbReference>
<dbReference type="Pfam" id="PF07715">
    <property type="entry name" value="Plug"/>
    <property type="match status" value="1"/>
</dbReference>
<sequence length="1040" mass="113698">MIMKKWCHGMKGRLPAGLFISLCLLLMPLWPLMAQSSGEITISGIVRDRLDKPVEAVTVRVSNNPSALAITDGSGRYTVKANKQSALEFSHVSFKTQVLQVGSSLEINVTLEAAEGNVNEVVVVGFGRQKKISLVGAQSSVNVEELKQPVASITNVLAGRIAGVVGVQRSGEPGRDFSEIWIRGISTFTGTNSAAPLILVDGVERSLNSIDPEDIASFSILKDAAATAVYGVRGANGVVLVKTKGGKAGKTAFVVNYNQGLTTFTQIPEMANGLIYMKLANEALANSGQAPRFSQAYIDNTAKGDDPIVYPNVDWIRALFNDRGNNRRVNVSATGGTDKANYYVSLAYYDENGLLKTDGLEKYNADTRFKKFNFTSNTNLTLTKTTKFELGIQGYITNANYPAVSSSTAFQSAMALSPVIFPIMYPGNKVPGINASGPDGADRNPYADITRRGFQTVFGNQVYTNARVNQDLGFWVPGLTFTTMFSFDTYNSQTITRGKREDTWFVNQNQPYNPDGSLNLFKTWTGENTLGYSRSNGGDRRFYTETALNYAKDFGQHSVSGMLLYNQSDFLNAFAGDLIASIPYRFRGIAGRGTYSYKGRYFGELNFGYNGSENFAPSERYGFFPSYGIGWVVSEEPFFEGASKYIQFLKLRFSDGTVGSGSGGRRFGYQTFVNGSAAGYTFGGPTARVGYNGVAISEYGVDVTWSTARKSDLGVEFKTLNNNLSVVVDLFKERRTGVFLQRGTLSDMVGVISNPFANLGVIENKGIDMTVESLPLKIGATTWNLRGNLTFNRDKVIENDQPDAVHPWMNRRGTNLNATYGLIALGLFTNEHEIETSADQSALGGRPRPGDIRYKDLNGDGVINSYDEAQIGRGTIPAVTYGFGLNVNWKGFSIGAFFQGAGQVDRYISGDGIIPFANGAAADRSNLYAIAEDRWSVDNPNPDAFYPRLGWGAANNNNNRASSWWVKDVSYLRLKTAELTYTLPASLLERFSVKNTRIYLQGYNLLTFSKFKLWDPELGTSNGAMYPNVTTVSAGIQMNL</sequence>
<keyword evidence="3" id="KW-0675">Receptor</keyword>
<evidence type="ECO:0000256" key="1">
    <source>
        <dbReference type="PROSITE-ProRule" id="PRU01360"/>
    </source>
</evidence>
<dbReference type="NCBIfam" id="TIGR04056">
    <property type="entry name" value="OMP_RagA_SusC"/>
    <property type="match status" value="1"/>
</dbReference>
<keyword evidence="1" id="KW-0998">Cell outer membrane</keyword>
<dbReference type="NCBIfam" id="TIGR04057">
    <property type="entry name" value="SusC_RagA_signa"/>
    <property type="match status" value="1"/>
</dbReference>
<reference evidence="4" key="1">
    <citation type="submission" date="2024-03" db="EMBL/GenBank/DDBJ databases">
        <title>Chitinophaga horti sp. nov., isolated from garden soil.</title>
        <authorList>
            <person name="Lee D.S."/>
            <person name="Han D.M."/>
            <person name="Baek J.H."/>
            <person name="Choi D.G."/>
            <person name="Jeon J.H."/>
            <person name="Jeon C.O."/>
        </authorList>
    </citation>
    <scope>NUCLEOTIDE SEQUENCE [LARGE SCALE GENOMIC DNA]</scope>
    <source>
        <strain evidence="4">GPA1</strain>
    </source>
</reference>
<dbReference type="EMBL" id="CP149822">
    <property type="protein sequence ID" value="WZN41839.1"/>
    <property type="molecule type" value="Genomic_DNA"/>
</dbReference>
<accession>A0ABZ2YSM0</accession>
<evidence type="ECO:0000313" key="3">
    <source>
        <dbReference type="EMBL" id="WZN41839.1"/>
    </source>
</evidence>
<dbReference type="SUPFAM" id="SSF49464">
    <property type="entry name" value="Carboxypeptidase regulatory domain-like"/>
    <property type="match status" value="1"/>
</dbReference>
<keyword evidence="1" id="KW-0472">Membrane</keyword>
<gene>
    <name evidence="3" type="ORF">WJU16_02160</name>
</gene>
<keyword evidence="4" id="KW-1185">Reference proteome</keyword>
<keyword evidence="1" id="KW-1134">Transmembrane beta strand</keyword>
<proteinExistence type="inferred from homology"/>
<dbReference type="InterPro" id="IPR037066">
    <property type="entry name" value="Plug_dom_sf"/>
</dbReference>